<protein>
    <recommendedName>
        <fullName evidence="4">OmpA-like domain-containing protein</fullName>
    </recommendedName>
</protein>
<dbReference type="RefSeq" id="WP_119977618.1">
    <property type="nucleotide sequence ID" value="NZ_BPFB01000009.1"/>
</dbReference>
<feature type="chain" id="PRO_5047479416" description="OmpA-like domain-containing protein" evidence="1">
    <location>
        <begin position="20"/>
        <end position="151"/>
    </location>
</feature>
<reference evidence="2 3" key="1">
    <citation type="submission" date="2021-05" db="EMBL/GenBank/DDBJ databases">
        <title>Molecular characterization for Shewanella algae harboring chromosomal blaOXA-55-like strains isolated from clinical and environment sample.</title>
        <authorList>
            <person name="Ohama Y."/>
            <person name="Aoki K."/>
            <person name="Harada S."/>
            <person name="Moriya K."/>
            <person name="Ishii Y."/>
            <person name="Tateda K."/>
        </authorList>
    </citation>
    <scope>NUCLEOTIDE SEQUENCE [LARGE SCALE GENOMIC DNA]</scope>
    <source>
        <strain evidence="2 3">LMG 23746</strain>
    </source>
</reference>
<evidence type="ECO:0000313" key="3">
    <source>
        <dbReference type="Proteomes" id="UP000761574"/>
    </source>
</evidence>
<evidence type="ECO:0000313" key="2">
    <source>
        <dbReference type="EMBL" id="GIU44401.1"/>
    </source>
</evidence>
<evidence type="ECO:0000256" key="1">
    <source>
        <dbReference type="SAM" id="SignalP"/>
    </source>
</evidence>
<keyword evidence="3" id="KW-1185">Reference proteome</keyword>
<accession>A0ABQ4PAB0</accession>
<feature type="signal peptide" evidence="1">
    <location>
        <begin position="1"/>
        <end position="19"/>
    </location>
</feature>
<evidence type="ECO:0008006" key="4">
    <source>
        <dbReference type="Google" id="ProtNLM"/>
    </source>
</evidence>
<proteinExistence type="predicted"/>
<name>A0ABQ4PAB0_9GAMM</name>
<gene>
    <name evidence="2" type="ORF">TUM4630_09980</name>
</gene>
<keyword evidence="1" id="KW-0732">Signal</keyword>
<dbReference type="EMBL" id="BPFB01000009">
    <property type="protein sequence ID" value="GIU44401.1"/>
    <property type="molecule type" value="Genomic_DNA"/>
</dbReference>
<organism evidence="2 3">
    <name type="scientific">Shewanella algidipiscicola</name>
    <dbReference type="NCBI Taxonomy" id="614070"/>
    <lineage>
        <taxon>Bacteria</taxon>
        <taxon>Pseudomonadati</taxon>
        <taxon>Pseudomonadota</taxon>
        <taxon>Gammaproteobacteria</taxon>
        <taxon>Alteromonadales</taxon>
        <taxon>Shewanellaceae</taxon>
        <taxon>Shewanella</taxon>
    </lineage>
</organism>
<sequence>MKQLILALLSLLWLGNAAAHCPQELELVGIAFDVNSSYFGKHHAKQLQQLITDTQIDNGYLLLEFPIYKGQTDKKLRKYDRWLAYRRIERVKEYLAKSDYKAPIMTRILTASNDNSRTLSIHWCQDAHPVTIAAKESRSEQTDTADANLSD</sequence>
<comment type="caution">
    <text evidence="2">The sequence shown here is derived from an EMBL/GenBank/DDBJ whole genome shotgun (WGS) entry which is preliminary data.</text>
</comment>
<dbReference type="Proteomes" id="UP000761574">
    <property type="component" value="Unassembled WGS sequence"/>
</dbReference>